<accession>A0A1M5Y8E0</accession>
<keyword evidence="9 10" id="KW-0407">Ion channel</keyword>
<evidence type="ECO:0000256" key="1">
    <source>
        <dbReference type="ARBA" id="ARBA00004651"/>
    </source>
</evidence>
<dbReference type="Pfam" id="PF01741">
    <property type="entry name" value="MscL"/>
    <property type="match status" value="1"/>
</dbReference>
<evidence type="ECO:0000256" key="3">
    <source>
        <dbReference type="ARBA" id="ARBA00022448"/>
    </source>
</evidence>
<dbReference type="HAMAP" id="MF_00115">
    <property type="entry name" value="MscL"/>
    <property type="match status" value="1"/>
</dbReference>
<evidence type="ECO:0000256" key="7">
    <source>
        <dbReference type="ARBA" id="ARBA00023065"/>
    </source>
</evidence>
<dbReference type="PANTHER" id="PTHR30266">
    <property type="entry name" value="MECHANOSENSITIVE CHANNEL MSCL"/>
    <property type="match status" value="1"/>
</dbReference>
<evidence type="ECO:0000313" key="11">
    <source>
        <dbReference type="EMBL" id="SHI08226.1"/>
    </source>
</evidence>
<dbReference type="OrthoDB" id="9810350at2"/>
<keyword evidence="4 10" id="KW-1003">Cell membrane</keyword>
<dbReference type="SUPFAM" id="SSF81330">
    <property type="entry name" value="Gated mechanosensitive channel"/>
    <property type="match status" value="1"/>
</dbReference>
<dbReference type="PROSITE" id="PS01327">
    <property type="entry name" value="MSCL"/>
    <property type="match status" value="1"/>
</dbReference>
<keyword evidence="7 10" id="KW-0406">Ion transport</keyword>
<comment type="subcellular location">
    <subcellularLocation>
        <location evidence="1 10">Cell membrane</location>
        <topology evidence="1 10">Multi-pass membrane protein</topology>
    </subcellularLocation>
</comment>
<comment type="similarity">
    <text evidence="2 10">Belongs to the MscL family.</text>
</comment>
<gene>
    <name evidence="10" type="primary">mscL</name>
    <name evidence="11" type="ORF">SAMN02745196_02725</name>
</gene>
<reference evidence="11 12" key="1">
    <citation type="submission" date="2016-11" db="EMBL/GenBank/DDBJ databases">
        <authorList>
            <person name="Jaros S."/>
            <person name="Januszkiewicz K."/>
            <person name="Wedrychowicz H."/>
        </authorList>
    </citation>
    <scope>NUCLEOTIDE SEQUENCE [LARGE SCALE GENOMIC DNA]</scope>
    <source>
        <strain evidence="11 12">DSM 3089</strain>
    </source>
</reference>
<comment type="function">
    <text evidence="10">Channel that opens in response to stretch forces in the membrane lipid bilayer. May participate in the regulation of osmotic pressure changes within the cell.</text>
</comment>
<name>A0A1M5Y8E0_9CLOT</name>
<feature type="transmembrane region" description="Helical" evidence="10">
    <location>
        <begin position="20"/>
        <end position="40"/>
    </location>
</feature>
<evidence type="ECO:0000256" key="8">
    <source>
        <dbReference type="ARBA" id="ARBA00023136"/>
    </source>
</evidence>
<protein>
    <recommendedName>
        <fullName evidence="10">Large-conductance mechanosensitive channel</fullName>
    </recommendedName>
</protein>
<dbReference type="PANTHER" id="PTHR30266:SF2">
    <property type="entry name" value="LARGE-CONDUCTANCE MECHANOSENSITIVE CHANNEL"/>
    <property type="match status" value="1"/>
</dbReference>
<evidence type="ECO:0000256" key="9">
    <source>
        <dbReference type="ARBA" id="ARBA00023303"/>
    </source>
</evidence>
<dbReference type="InterPro" id="IPR001185">
    <property type="entry name" value="MS_channel"/>
</dbReference>
<sequence length="149" mass="16388">MSKKKKFISEFKQFIMRGNVMDLAVGVIIGGAFTAIVTSLNKDILTPILGIFGGTDFSNLKLTLGSGENAPILLYGNFITAIINFLITAFVIFCLIKIVNSLNKKFAPKKEEEEVAPSTKECTYCKSKIHIDAVRCPNCTSSLLEENME</sequence>
<dbReference type="GO" id="GO:0008381">
    <property type="term" value="F:mechanosensitive monoatomic ion channel activity"/>
    <property type="evidence" value="ECO:0007669"/>
    <property type="project" value="UniProtKB-UniRule"/>
</dbReference>
<dbReference type="PRINTS" id="PR01264">
    <property type="entry name" value="MECHCHANNEL"/>
</dbReference>
<dbReference type="InterPro" id="IPR036019">
    <property type="entry name" value="MscL_channel"/>
</dbReference>
<dbReference type="EMBL" id="FQXP01000012">
    <property type="protein sequence ID" value="SHI08226.1"/>
    <property type="molecule type" value="Genomic_DNA"/>
</dbReference>
<keyword evidence="6 10" id="KW-1133">Transmembrane helix</keyword>
<dbReference type="RefSeq" id="WP_072832553.1">
    <property type="nucleotide sequence ID" value="NZ_FQXP01000012.1"/>
</dbReference>
<evidence type="ECO:0000313" key="12">
    <source>
        <dbReference type="Proteomes" id="UP000184526"/>
    </source>
</evidence>
<comment type="subunit">
    <text evidence="10">Homopentamer.</text>
</comment>
<dbReference type="STRING" id="1121306.SAMN02745196_02725"/>
<dbReference type="AlphaFoldDB" id="A0A1M5Y8E0"/>
<evidence type="ECO:0000256" key="4">
    <source>
        <dbReference type="ARBA" id="ARBA00022475"/>
    </source>
</evidence>
<dbReference type="NCBIfam" id="TIGR00220">
    <property type="entry name" value="mscL"/>
    <property type="match status" value="1"/>
</dbReference>
<proteinExistence type="inferred from homology"/>
<evidence type="ECO:0000256" key="10">
    <source>
        <dbReference type="HAMAP-Rule" id="MF_00115"/>
    </source>
</evidence>
<feature type="transmembrane region" description="Helical" evidence="10">
    <location>
        <begin position="72"/>
        <end position="96"/>
    </location>
</feature>
<dbReference type="InterPro" id="IPR019823">
    <property type="entry name" value="Mechanosensitive_channel_CS"/>
</dbReference>
<keyword evidence="8 10" id="KW-0472">Membrane</keyword>
<dbReference type="Proteomes" id="UP000184526">
    <property type="component" value="Unassembled WGS sequence"/>
</dbReference>
<keyword evidence="3 10" id="KW-0813">Transport</keyword>
<evidence type="ECO:0000256" key="5">
    <source>
        <dbReference type="ARBA" id="ARBA00022692"/>
    </source>
</evidence>
<dbReference type="GO" id="GO:0005886">
    <property type="term" value="C:plasma membrane"/>
    <property type="evidence" value="ECO:0007669"/>
    <property type="project" value="UniProtKB-SubCell"/>
</dbReference>
<evidence type="ECO:0000256" key="2">
    <source>
        <dbReference type="ARBA" id="ARBA00007254"/>
    </source>
</evidence>
<organism evidence="11 12">
    <name type="scientific">Clostridium collagenovorans DSM 3089</name>
    <dbReference type="NCBI Taxonomy" id="1121306"/>
    <lineage>
        <taxon>Bacteria</taxon>
        <taxon>Bacillati</taxon>
        <taxon>Bacillota</taxon>
        <taxon>Clostridia</taxon>
        <taxon>Eubacteriales</taxon>
        <taxon>Clostridiaceae</taxon>
        <taxon>Clostridium</taxon>
    </lineage>
</organism>
<dbReference type="Gene3D" id="1.10.1200.120">
    <property type="entry name" value="Large-conductance mechanosensitive channel, MscL, domain 1"/>
    <property type="match status" value="1"/>
</dbReference>
<keyword evidence="12" id="KW-1185">Reference proteome</keyword>
<evidence type="ECO:0000256" key="6">
    <source>
        <dbReference type="ARBA" id="ARBA00022989"/>
    </source>
</evidence>
<dbReference type="InterPro" id="IPR037673">
    <property type="entry name" value="MSC/AndL"/>
</dbReference>
<keyword evidence="5 10" id="KW-0812">Transmembrane</keyword>